<dbReference type="InterPro" id="IPR040758">
    <property type="entry name" value="PrmC_N"/>
</dbReference>
<dbReference type="RefSeq" id="WP_326840383.1">
    <property type="nucleotide sequence ID" value="NZ_JBKWRC010000002.1"/>
</dbReference>
<dbReference type="InterPro" id="IPR007848">
    <property type="entry name" value="Small_mtfrase_dom"/>
</dbReference>
<evidence type="ECO:0000313" key="9">
    <source>
        <dbReference type="Proteomes" id="UP000754750"/>
    </source>
</evidence>
<evidence type="ECO:0000256" key="1">
    <source>
        <dbReference type="ARBA" id="ARBA00012771"/>
    </source>
</evidence>
<dbReference type="AlphaFoldDB" id="A0A928Q307"/>
<keyword evidence="2 8" id="KW-0489">Methyltransferase</keyword>
<dbReference type="NCBIfam" id="TIGR03534">
    <property type="entry name" value="RF_mod_PrmC"/>
    <property type="match status" value="1"/>
</dbReference>
<comment type="caution">
    <text evidence="8">The sequence shown here is derived from an EMBL/GenBank/DDBJ whole genome shotgun (WGS) entry which is preliminary data.</text>
</comment>
<evidence type="ECO:0000259" key="6">
    <source>
        <dbReference type="Pfam" id="PF05175"/>
    </source>
</evidence>
<dbReference type="Pfam" id="PF05175">
    <property type="entry name" value="MTS"/>
    <property type="match status" value="1"/>
</dbReference>
<dbReference type="InterPro" id="IPR029063">
    <property type="entry name" value="SAM-dependent_MTases_sf"/>
</dbReference>
<dbReference type="PROSITE" id="PS00092">
    <property type="entry name" value="N6_MTASE"/>
    <property type="match status" value="1"/>
</dbReference>
<proteinExistence type="predicted"/>
<dbReference type="EMBL" id="SVNY01000003">
    <property type="protein sequence ID" value="MBE6833503.1"/>
    <property type="molecule type" value="Genomic_DNA"/>
</dbReference>
<dbReference type="GO" id="GO:0003676">
    <property type="term" value="F:nucleic acid binding"/>
    <property type="evidence" value="ECO:0007669"/>
    <property type="project" value="InterPro"/>
</dbReference>
<dbReference type="InterPro" id="IPR019874">
    <property type="entry name" value="RF_methyltr_PrmC"/>
</dbReference>
<dbReference type="CDD" id="cd02440">
    <property type="entry name" value="AdoMet_MTases"/>
    <property type="match status" value="1"/>
</dbReference>
<evidence type="ECO:0000256" key="3">
    <source>
        <dbReference type="ARBA" id="ARBA00022679"/>
    </source>
</evidence>
<evidence type="ECO:0000256" key="4">
    <source>
        <dbReference type="ARBA" id="ARBA00022691"/>
    </source>
</evidence>
<dbReference type="Pfam" id="PF17827">
    <property type="entry name" value="PrmC_N"/>
    <property type="match status" value="1"/>
</dbReference>
<reference evidence="8" key="1">
    <citation type="submission" date="2019-04" db="EMBL/GenBank/DDBJ databases">
        <title>Evolution of Biomass-Degrading Anaerobic Consortia Revealed by Metagenomics.</title>
        <authorList>
            <person name="Peng X."/>
        </authorList>
    </citation>
    <scope>NUCLEOTIDE SEQUENCE</scope>
    <source>
        <strain evidence="8">SIG551</strain>
    </source>
</reference>
<dbReference type="NCBIfam" id="TIGR00536">
    <property type="entry name" value="hemK_fam"/>
    <property type="match status" value="1"/>
</dbReference>
<organism evidence="8 9">
    <name type="scientific">Faecalispora sporosphaeroides</name>
    <dbReference type="NCBI Taxonomy" id="1549"/>
    <lineage>
        <taxon>Bacteria</taxon>
        <taxon>Bacillati</taxon>
        <taxon>Bacillota</taxon>
        <taxon>Clostridia</taxon>
        <taxon>Eubacteriales</taxon>
        <taxon>Oscillospiraceae</taxon>
        <taxon>Faecalispora</taxon>
    </lineage>
</organism>
<dbReference type="Gene3D" id="1.10.8.10">
    <property type="entry name" value="DNA helicase RuvA subunit, C-terminal domain"/>
    <property type="match status" value="1"/>
</dbReference>
<dbReference type="Proteomes" id="UP000754750">
    <property type="component" value="Unassembled WGS sequence"/>
</dbReference>
<evidence type="ECO:0000256" key="5">
    <source>
        <dbReference type="ARBA" id="ARBA00048391"/>
    </source>
</evidence>
<evidence type="ECO:0000259" key="7">
    <source>
        <dbReference type="Pfam" id="PF17827"/>
    </source>
</evidence>
<dbReference type="PANTHER" id="PTHR18895">
    <property type="entry name" value="HEMK METHYLTRANSFERASE"/>
    <property type="match status" value="1"/>
</dbReference>
<feature type="domain" description="Methyltransferase small" evidence="6">
    <location>
        <begin position="115"/>
        <end position="197"/>
    </location>
</feature>
<dbReference type="InterPro" id="IPR004556">
    <property type="entry name" value="HemK-like"/>
</dbReference>
<keyword evidence="3 8" id="KW-0808">Transferase</keyword>
<feature type="domain" description="Release factor glutamine methyltransferase N-terminal" evidence="7">
    <location>
        <begin position="5"/>
        <end position="75"/>
    </location>
</feature>
<dbReference type="InterPro" id="IPR002052">
    <property type="entry name" value="DNA_methylase_N6_adenine_CS"/>
</dbReference>
<evidence type="ECO:0000313" key="8">
    <source>
        <dbReference type="EMBL" id="MBE6833503.1"/>
    </source>
</evidence>
<gene>
    <name evidence="8" type="primary">prmC</name>
    <name evidence="8" type="ORF">E7512_07975</name>
</gene>
<dbReference type="PANTHER" id="PTHR18895:SF74">
    <property type="entry name" value="MTRF1L RELEASE FACTOR GLUTAMINE METHYLTRANSFERASE"/>
    <property type="match status" value="1"/>
</dbReference>
<name>A0A928Q307_9FIRM</name>
<evidence type="ECO:0000256" key="2">
    <source>
        <dbReference type="ARBA" id="ARBA00022603"/>
    </source>
</evidence>
<dbReference type="Gene3D" id="3.40.50.150">
    <property type="entry name" value="Vaccinia Virus protein VP39"/>
    <property type="match status" value="1"/>
</dbReference>
<dbReference type="GO" id="GO:0102559">
    <property type="term" value="F:peptide chain release factor N(5)-glutamine methyltransferase activity"/>
    <property type="evidence" value="ECO:0007669"/>
    <property type="project" value="UniProtKB-EC"/>
</dbReference>
<dbReference type="InterPro" id="IPR050320">
    <property type="entry name" value="N5-glutamine_MTase"/>
</dbReference>
<dbReference type="EC" id="2.1.1.297" evidence="1"/>
<accession>A0A928Q307</accession>
<dbReference type="GO" id="GO:0032259">
    <property type="term" value="P:methylation"/>
    <property type="evidence" value="ECO:0007669"/>
    <property type="project" value="UniProtKB-KW"/>
</dbReference>
<protein>
    <recommendedName>
        <fullName evidence="1">peptide chain release factor N(5)-glutamine methyltransferase</fullName>
        <ecNumber evidence="1">2.1.1.297</ecNumber>
    </recommendedName>
</protein>
<comment type="catalytic activity">
    <reaction evidence="5">
        <text>L-glutaminyl-[peptide chain release factor] + S-adenosyl-L-methionine = N(5)-methyl-L-glutaminyl-[peptide chain release factor] + S-adenosyl-L-homocysteine + H(+)</text>
        <dbReference type="Rhea" id="RHEA:42896"/>
        <dbReference type="Rhea" id="RHEA-COMP:10271"/>
        <dbReference type="Rhea" id="RHEA-COMP:10272"/>
        <dbReference type="ChEBI" id="CHEBI:15378"/>
        <dbReference type="ChEBI" id="CHEBI:30011"/>
        <dbReference type="ChEBI" id="CHEBI:57856"/>
        <dbReference type="ChEBI" id="CHEBI:59789"/>
        <dbReference type="ChEBI" id="CHEBI:61891"/>
        <dbReference type="EC" id="2.1.1.297"/>
    </reaction>
</comment>
<sequence>MTFQQAYQQGRSLLRRAGVESPAFDTICLFRRAFGMDRQGLLLRGEEEAPPMQAKEFFRTIEERRSRRPLQYILGEWEFFGMRLAVGEGVLIPREETELLVYTAAELLGGHPAPLVADLCAGTGAVGLGLSRLRGDARVACVEWYGQAFSYLQKNLDRYGDGRVLAVQADITREDAAPELWNLNAVISNPPYIEASELPLLQKEVQAEPATALDGGSDGLDFYWAIAQIWLPRLKSGGIVAVEIGETQAEKVSALFRGAGLSRIQIRPDFNGFDRVVSGVYRRE</sequence>
<keyword evidence="4" id="KW-0949">S-adenosyl-L-methionine</keyword>
<dbReference type="SUPFAM" id="SSF53335">
    <property type="entry name" value="S-adenosyl-L-methionine-dependent methyltransferases"/>
    <property type="match status" value="1"/>
</dbReference>